<dbReference type="Gene3D" id="2.60.40.420">
    <property type="entry name" value="Cupredoxins - blue copper proteins"/>
    <property type="match status" value="1"/>
</dbReference>
<dbReference type="GO" id="GO:0005507">
    <property type="term" value="F:copper ion binding"/>
    <property type="evidence" value="ECO:0007669"/>
    <property type="project" value="InterPro"/>
</dbReference>
<dbReference type="PROSITE" id="PS00078">
    <property type="entry name" value="COX2"/>
    <property type="match status" value="1"/>
</dbReference>
<comment type="function">
    <text evidence="12 15">Subunits I and II form the functional core of the enzyme complex. Electrons originating in cytochrome c are transferred via heme a and Cu(A) to the binuclear center formed by heme a3 and Cu(B).</text>
</comment>
<dbReference type="NCBIfam" id="TIGR02866">
    <property type="entry name" value="CoxB"/>
    <property type="match status" value="1"/>
</dbReference>
<reference evidence="20 21" key="1">
    <citation type="journal article" date="2000" name="Arch. Microbiol.">
        <title>Rhodobaca bogoriensis gen. nov. and sp. nov., an alkaliphilic purple nonsulfur bacterium from African Rift Valley soda lakes.</title>
        <authorList>
            <person name="Milford A.D."/>
            <person name="Achenbach L.A."/>
            <person name="Jung D.O."/>
            <person name="Madigan M.T."/>
        </authorList>
    </citation>
    <scope>NUCLEOTIDE SEQUENCE [LARGE SCALE GENOMIC DNA]</scope>
    <source>
        <strain evidence="20 21">2376</strain>
    </source>
</reference>
<evidence type="ECO:0000256" key="13">
    <source>
        <dbReference type="ARBA" id="ARBA00047816"/>
    </source>
</evidence>
<keyword evidence="6 15" id="KW-0479">Metal-binding</keyword>
<name>A0A7Z0L034_9RHOB</name>
<dbReference type="PRINTS" id="PR01166">
    <property type="entry name" value="CYCOXIDASEII"/>
</dbReference>
<evidence type="ECO:0000256" key="16">
    <source>
        <dbReference type="SAM" id="Phobius"/>
    </source>
</evidence>
<evidence type="ECO:0000256" key="17">
    <source>
        <dbReference type="SAM" id="SignalP"/>
    </source>
</evidence>
<dbReference type="SUPFAM" id="SSF49503">
    <property type="entry name" value="Cupredoxins"/>
    <property type="match status" value="1"/>
</dbReference>
<keyword evidence="17" id="KW-0732">Signal</keyword>
<dbReference type="InterPro" id="IPR014222">
    <property type="entry name" value="Cyt_c_oxidase_su2"/>
</dbReference>
<dbReference type="PROSITE" id="PS50857">
    <property type="entry name" value="COX2_CUA"/>
    <property type="match status" value="1"/>
</dbReference>
<dbReference type="Pfam" id="PF02790">
    <property type="entry name" value="COX2_TM"/>
    <property type="match status" value="1"/>
</dbReference>
<dbReference type="GO" id="GO:0004129">
    <property type="term" value="F:cytochrome-c oxidase activity"/>
    <property type="evidence" value="ECO:0007669"/>
    <property type="project" value="UniProtKB-EC"/>
</dbReference>
<evidence type="ECO:0000256" key="10">
    <source>
        <dbReference type="ARBA" id="ARBA00023008"/>
    </source>
</evidence>
<evidence type="ECO:0000259" key="19">
    <source>
        <dbReference type="PROSITE" id="PS50999"/>
    </source>
</evidence>
<accession>A0A7Z0L034</accession>
<evidence type="ECO:0000256" key="12">
    <source>
        <dbReference type="ARBA" id="ARBA00024688"/>
    </source>
</evidence>
<feature type="chain" id="PRO_5030547353" description="Cytochrome c oxidase subunit 2" evidence="17">
    <location>
        <begin position="26"/>
        <end position="293"/>
    </location>
</feature>
<keyword evidence="7" id="KW-1278">Translocase</keyword>
<organism evidence="20 21">
    <name type="scientific">Rhabdonatronobacter sediminivivens</name>
    <dbReference type="NCBI Taxonomy" id="2743469"/>
    <lineage>
        <taxon>Bacteria</taxon>
        <taxon>Pseudomonadati</taxon>
        <taxon>Pseudomonadota</taxon>
        <taxon>Alphaproteobacteria</taxon>
        <taxon>Rhodobacterales</taxon>
        <taxon>Paracoccaceae</taxon>
        <taxon>Rhabdonatronobacter</taxon>
    </lineage>
</organism>
<evidence type="ECO:0000313" key="21">
    <source>
        <dbReference type="Proteomes" id="UP000529417"/>
    </source>
</evidence>
<dbReference type="InterPro" id="IPR036257">
    <property type="entry name" value="Cyt_c_oxidase_su2_TM_sf"/>
</dbReference>
<evidence type="ECO:0000256" key="11">
    <source>
        <dbReference type="ARBA" id="ARBA00023136"/>
    </source>
</evidence>
<feature type="transmembrane region" description="Helical" evidence="16">
    <location>
        <begin position="104"/>
        <end position="125"/>
    </location>
</feature>
<evidence type="ECO:0000256" key="2">
    <source>
        <dbReference type="ARBA" id="ARBA00007866"/>
    </source>
</evidence>
<keyword evidence="3 14" id="KW-0813">Transport</keyword>
<sequence>MQLSKVSLRLAGAAAASVAAGTAWAESQLPALPVLGAPEPGGTALQNPVTALAREVVFLDNLLLWIITPITLLVTGLLAWVVIFHNRKANPEPARFTHNTPLEIAWTVVPSLILVFIAIFTFPALRHQQVMPEADVTIKTTGLQWYWDYEYVDHGIEFSSFMLERDELAEYGYSDEHFLLATDTAMVVPVGRNILVQVTAGDVIHAWTIPAFGVKQDGVPGRLAELWFNAEEEGIYFGQCSELCGINHAYMPITVKVVSEEEYIAWLERQGADFAQNPPLPGWEPDVQLAATE</sequence>
<feature type="domain" description="Cytochrome oxidase subunit II transmembrane region profile" evidence="19">
    <location>
        <begin position="37"/>
        <end position="132"/>
    </location>
</feature>
<dbReference type="GO" id="GO:0005886">
    <property type="term" value="C:plasma membrane"/>
    <property type="evidence" value="ECO:0007669"/>
    <property type="project" value="UniProtKB-SubCell"/>
</dbReference>
<dbReference type="Pfam" id="PF00116">
    <property type="entry name" value="COX2"/>
    <property type="match status" value="1"/>
</dbReference>
<proteinExistence type="inferred from homology"/>
<dbReference type="Gene3D" id="1.10.287.90">
    <property type="match status" value="1"/>
</dbReference>
<evidence type="ECO:0000256" key="4">
    <source>
        <dbReference type="ARBA" id="ARBA00022660"/>
    </source>
</evidence>
<comment type="catalytic activity">
    <reaction evidence="13 15">
        <text>4 Fe(II)-[cytochrome c] + O2 + 8 H(+)(in) = 4 Fe(III)-[cytochrome c] + 2 H2O + 4 H(+)(out)</text>
        <dbReference type="Rhea" id="RHEA:11436"/>
        <dbReference type="Rhea" id="RHEA-COMP:10350"/>
        <dbReference type="Rhea" id="RHEA-COMP:14399"/>
        <dbReference type="ChEBI" id="CHEBI:15377"/>
        <dbReference type="ChEBI" id="CHEBI:15378"/>
        <dbReference type="ChEBI" id="CHEBI:15379"/>
        <dbReference type="ChEBI" id="CHEBI:29033"/>
        <dbReference type="ChEBI" id="CHEBI:29034"/>
        <dbReference type="EC" id="7.1.1.9"/>
    </reaction>
</comment>
<dbReference type="SUPFAM" id="SSF81464">
    <property type="entry name" value="Cytochrome c oxidase subunit II-like, transmembrane region"/>
    <property type="match status" value="1"/>
</dbReference>
<evidence type="ECO:0000256" key="1">
    <source>
        <dbReference type="ARBA" id="ARBA00004141"/>
    </source>
</evidence>
<evidence type="ECO:0000256" key="6">
    <source>
        <dbReference type="ARBA" id="ARBA00022723"/>
    </source>
</evidence>
<feature type="transmembrane region" description="Helical" evidence="16">
    <location>
        <begin position="62"/>
        <end position="83"/>
    </location>
</feature>
<dbReference type="EC" id="7.1.1.9" evidence="15"/>
<dbReference type="GO" id="GO:0016491">
    <property type="term" value="F:oxidoreductase activity"/>
    <property type="evidence" value="ECO:0007669"/>
    <property type="project" value="InterPro"/>
</dbReference>
<comment type="subcellular location">
    <subcellularLocation>
        <location evidence="14">Cell membrane</location>
        <topology evidence="14">Multi-pass membrane protein</topology>
    </subcellularLocation>
    <subcellularLocation>
        <location evidence="1">Membrane</location>
        <topology evidence="1">Multi-pass membrane protein</topology>
    </subcellularLocation>
</comment>
<dbReference type="EMBL" id="JACBXS010000013">
    <property type="protein sequence ID" value="NYS24953.1"/>
    <property type="molecule type" value="Genomic_DNA"/>
</dbReference>
<evidence type="ECO:0000256" key="5">
    <source>
        <dbReference type="ARBA" id="ARBA00022692"/>
    </source>
</evidence>
<gene>
    <name evidence="20" type="primary">coxB</name>
    <name evidence="20" type="ORF">HUK65_08090</name>
</gene>
<evidence type="ECO:0000256" key="7">
    <source>
        <dbReference type="ARBA" id="ARBA00022967"/>
    </source>
</evidence>
<keyword evidence="9 16" id="KW-1133">Transmembrane helix</keyword>
<evidence type="ECO:0000256" key="14">
    <source>
        <dbReference type="RuleBase" id="RU000456"/>
    </source>
</evidence>
<dbReference type="InterPro" id="IPR001505">
    <property type="entry name" value="Copper_CuA"/>
</dbReference>
<keyword evidence="11 16" id="KW-0472">Membrane</keyword>
<dbReference type="InterPro" id="IPR002429">
    <property type="entry name" value="CcO_II-like_C"/>
</dbReference>
<comment type="caution">
    <text evidence="20">The sequence shown here is derived from an EMBL/GenBank/DDBJ whole genome shotgun (WGS) entry which is preliminary data.</text>
</comment>
<dbReference type="GO" id="GO:0042773">
    <property type="term" value="P:ATP synthesis coupled electron transport"/>
    <property type="evidence" value="ECO:0007669"/>
    <property type="project" value="TreeGrafter"/>
</dbReference>
<dbReference type="RefSeq" id="WP_179905653.1">
    <property type="nucleotide sequence ID" value="NZ_JACBXS010000013.1"/>
</dbReference>
<keyword evidence="5 14" id="KW-0812">Transmembrane</keyword>
<dbReference type="InterPro" id="IPR034210">
    <property type="entry name" value="CcO_II_C"/>
</dbReference>
<feature type="signal peptide" evidence="17">
    <location>
        <begin position="1"/>
        <end position="25"/>
    </location>
</feature>
<evidence type="ECO:0000256" key="15">
    <source>
        <dbReference type="RuleBase" id="RU004024"/>
    </source>
</evidence>
<dbReference type="PANTHER" id="PTHR22888">
    <property type="entry name" value="CYTOCHROME C OXIDASE, SUBUNIT II"/>
    <property type="match status" value="1"/>
</dbReference>
<comment type="cofactor">
    <cofactor evidence="15">
        <name>Cu cation</name>
        <dbReference type="ChEBI" id="CHEBI:23378"/>
    </cofactor>
    <text evidence="15">Binds a copper A center.</text>
</comment>
<dbReference type="Proteomes" id="UP000529417">
    <property type="component" value="Unassembled WGS sequence"/>
</dbReference>
<keyword evidence="8 14" id="KW-0249">Electron transport</keyword>
<evidence type="ECO:0000256" key="9">
    <source>
        <dbReference type="ARBA" id="ARBA00022989"/>
    </source>
</evidence>
<dbReference type="InterPro" id="IPR008972">
    <property type="entry name" value="Cupredoxin"/>
</dbReference>
<dbReference type="PROSITE" id="PS50999">
    <property type="entry name" value="COX2_TM"/>
    <property type="match status" value="1"/>
</dbReference>
<dbReference type="InterPro" id="IPR045187">
    <property type="entry name" value="CcO_II"/>
</dbReference>
<feature type="domain" description="Cytochrome oxidase subunit II copper A binding" evidence="18">
    <location>
        <begin position="133"/>
        <end position="269"/>
    </location>
</feature>
<keyword evidence="21" id="KW-1185">Reference proteome</keyword>
<evidence type="ECO:0000256" key="3">
    <source>
        <dbReference type="ARBA" id="ARBA00022448"/>
    </source>
</evidence>
<comment type="similarity">
    <text evidence="2 14">Belongs to the cytochrome c oxidase subunit 2 family.</text>
</comment>
<evidence type="ECO:0000256" key="8">
    <source>
        <dbReference type="ARBA" id="ARBA00022982"/>
    </source>
</evidence>
<dbReference type="InterPro" id="IPR011759">
    <property type="entry name" value="Cyt_c_oxidase_su2_TM_dom"/>
</dbReference>
<protein>
    <recommendedName>
        <fullName evidence="15">Cytochrome c oxidase subunit 2</fullName>
        <ecNumber evidence="15">7.1.1.9</ecNumber>
    </recommendedName>
</protein>
<dbReference type="CDD" id="cd13912">
    <property type="entry name" value="CcO_II_C"/>
    <property type="match status" value="1"/>
</dbReference>
<evidence type="ECO:0000259" key="18">
    <source>
        <dbReference type="PROSITE" id="PS50857"/>
    </source>
</evidence>
<keyword evidence="10 15" id="KW-0186">Copper</keyword>
<keyword evidence="4 14" id="KW-0679">Respiratory chain</keyword>
<dbReference type="PANTHER" id="PTHR22888:SF9">
    <property type="entry name" value="CYTOCHROME C OXIDASE SUBUNIT 2"/>
    <property type="match status" value="1"/>
</dbReference>
<dbReference type="AlphaFoldDB" id="A0A7Z0L034"/>
<evidence type="ECO:0000313" key="20">
    <source>
        <dbReference type="EMBL" id="NYS24953.1"/>
    </source>
</evidence>